<evidence type="ECO:0000313" key="1">
    <source>
        <dbReference type="EMBL" id="EET25743.1"/>
    </source>
</evidence>
<proteinExistence type="predicted"/>
<dbReference type="AlphaFoldDB" id="A0A0X1L5F9"/>
<reference evidence="1" key="2">
    <citation type="submission" date="2008-07" db="EMBL/GenBank/DDBJ databases">
        <authorList>
            <consortium name="Broad Institute Genome Sequencing Platform"/>
            <person name="Colwell R."/>
            <person name="Grim C.J."/>
            <person name="Young S."/>
            <person name="Jaffe D."/>
            <person name="Gnerre S."/>
            <person name="Berlin A."/>
            <person name="Heiman D."/>
            <person name="Hepburn T."/>
            <person name="Shea T."/>
            <person name="Sykes S."/>
            <person name="Alvarado L."/>
            <person name="Kodira C."/>
            <person name="Heidelberg J."/>
            <person name="Lander E."/>
            <person name="Galagan J."/>
            <person name="Nusbaum C."/>
            <person name="Birren B."/>
        </authorList>
    </citation>
    <scope>NUCLEOTIDE SEQUENCE [LARGE SCALE GENOMIC DNA]</scope>
    <source>
        <strain evidence="1">MO10</strain>
    </source>
</reference>
<dbReference type="EMBL" id="DS990143">
    <property type="protein sequence ID" value="EET25743.1"/>
    <property type="molecule type" value="Genomic_DNA"/>
</dbReference>
<sequence>MFDWVSSSNHWDALPCCVQNCEQWILPKLVKKRLEMATILDITSLDIASE</sequence>
<protein>
    <submittedName>
        <fullName evidence="1">Uncharacterized protein</fullName>
    </submittedName>
</protein>
<name>A0A0X1L5F9_VIBCO</name>
<accession>A0A0X1L5F9</accession>
<dbReference type="Proteomes" id="UP000004687">
    <property type="component" value="Unassembled WGS sequence"/>
</dbReference>
<reference evidence="1" key="1">
    <citation type="submission" date="2005-09" db="EMBL/GenBank/DDBJ databases">
        <title>Annotation of Vibrio cholerae MO10.</title>
        <authorList>
            <person name="Colwell R."/>
            <person name="Grim C.J."/>
            <person name="Young S."/>
            <person name="Jaffe D."/>
            <person name="Gnerre S."/>
            <person name="Berlin A."/>
            <person name="Heiman D."/>
            <person name="Hepburn T."/>
            <person name="Shea T."/>
            <person name="Sykes S."/>
            <person name="Yandava C."/>
            <person name="Alvarado L."/>
            <person name="Kodira C."/>
            <person name="Borodovsky M."/>
            <person name="Heidelberg J."/>
            <person name="Lander E."/>
            <person name="Galagan J."/>
            <person name="Nusbaum C."/>
            <person name="Birren B."/>
        </authorList>
    </citation>
    <scope>NUCLEOTIDE SEQUENCE [LARGE SCALE GENOMIC DNA]</scope>
    <source>
        <strain evidence="1">MO10</strain>
    </source>
</reference>
<dbReference type="HOGENOM" id="CLU_3123948_0_0_6"/>
<gene>
    <name evidence="1" type="ORF">VchoM_03771</name>
</gene>
<organism evidence="1">
    <name type="scientific">Vibrio cholerae (strain MO10)</name>
    <dbReference type="NCBI Taxonomy" id="345072"/>
    <lineage>
        <taxon>Bacteria</taxon>
        <taxon>Pseudomonadati</taxon>
        <taxon>Pseudomonadota</taxon>
        <taxon>Gammaproteobacteria</taxon>
        <taxon>Vibrionales</taxon>
        <taxon>Vibrionaceae</taxon>
        <taxon>Vibrio</taxon>
    </lineage>
</organism>